<reference evidence="2" key="1">
    <citation type="submission" date="2023-06" db="EMBL/GenBank/DDBJ databases">
        <title>Conoideocrella luteorostrata (Hypocreales: Clavicipitaceae), a potential biocontrol fungus for elongate hemlock scale in United States Christmas tree production areas.</title>
        <authorList>
            <person name="Barrett H."/>
            <person name="Lovett B."/>
            <person name="Macias A.M."/>
            <person name="Stajich J.E."/>
            <person name="Kasson M.T."/>
        </authorList>
    </citation>
    <scope>NUCLEOTIDE SEQUENCE</scope>
    <source>
        <strain evidence="2">ARSEF 14590</strain>
    </source>
</reference>
<proteinExistence type="predicted"/>
<evidence type="ECO:0000313" key="3">
    <source>
        <dbReference type="Proteomes" id="UP001251528"/>
    </source>
</evidence>
<dbReference type="Pfam" id="PF07883">
    <property type="entry name" value="Cupin_2"/>
    <property type="match status" value="1"/>
</dbReference>
<dbReference type="EMBL" id="JASWJB010000537">
    <property type="protein sequence ID" value="KAK2589866.1"/>
    <property type="molecule type" value="Genomic_DNA"/>
</dbReference>
<accession>A0AAJ0CFN8</accession>
<dbReference type="Proteomes" id="UP001251528">
    <property type="component" value="Unassembled WGS sequence"/>
</dbReference>
<evidence type="ECO:0000259" key="1">
    <source>
        <dbReference type="Pfam" id="PF07883"/>
    </source>
</evidence>
<dbReference type="SUPFAM" id="SSF51182">
    <property type="entry name" value="RmlC-like cupins"/>
    <property type="match status" value="1"/>
</dbReference>
<sequence>MVSTDMVAETKKDMWKLLKTLEVGKGQTMEIKINESEPEDSIDRWAMDTISTGKEVVDLPPHWHKNHQEHITVLEGRLEVTLGGEKSVVKAGDSPILVERRVVHSFKSFKGEKVIFREQPDPAGDYKALFFKDVFSKGGFGGVFHTLRAFYDGDSYLALPLGSRAVDQAFLAVFGGLAHAFGPRKPEKL</sequence>
<protein>
    <recommendedName>
        <fullName evidence="1">Cupin type-2 domain-containing protein</fullName>
    </recommendedName>
</protein>
<feature type="domain" description="Cupin type-2" evidence="1">
    <location>
        <begin position="60"/>
        <end position="107"/>
    </location>
</feature>
<gene>
    <name evidence="2" type="ORF">QQS21_012457</name>
</gene>
<dbReference type="AlphaFoldDB" id="A0AAJ0CFN8"/>
<keyword evidence="3" id="KW-1185">Reference proteome</keyword>
<evidence type="ECO:0000313" key="2">
    <source>
        <dbReference type="EMBL" id="KAK2589866.1"/>
    </source>
</evidence>
<comment type="caution">
    <text evidence="2">The sequence shown here is derived from an EMBL/GenBank/DDBJ whole genome shotgun (WGS) entry which is preliminary data.</text>
</comment>
<organism evidence="2 3">
    <name type="scientific">Conoideocrella luteorostrata</name>
    <dbReference type="NCBI Taxonomy" id="1105319"/>
    <lineage>
        <taxon>Eukaryota</taxon>
        <taxon>Fungi</taxon>
        <taxon>Dikarya</taxon>
        <taxon>Ascomycota</taxon>
        <taxon>Pezizomycotina</taxon>
        <taxon>Sordariomycetes</taxon>
        <taxon>Hypocreomycetidae</taxon>
        <taxon>Hypocreales</taxon>
        <taxon>Clavicipitaceae</taxon>
        <taxon>Conoideocrella</taxon>
    </lineage>
</organism>
<name>A0AAJ0CFN8_9HYPO</name>
<dbReference type="InterPro" id="IPR013096">
    <property type="entry name" value="Cupin_2"/>
</dbReference>
<dbReference type="InterPro" id="IPR014710">
    <property type="entry name" value="RmlC-like_jellyroll"/>
</dbReference>
<dbReference type="Gene3D" id="2.60.120.10">
    <property type="entry name" value="Jelly Rolls"/>
    <property type="match status" value="1"/>
</dbReference>
<dbReference type="InterPro" id="IPR011051">
    <property type="entry name" value="RmlC_Cupin_sf"/>
</dbReference>